<dbReference type="Proteomes" id="UP000029920">
    <property type="component" value="Unassembled WGS sequence"/>
</dbReference>
<organism evidence="11 12">
    <name type="scientific">Helicobacter apodemus</name>
    <dbReference type="NCBI Taxonomy" id="135569"/>
    <lineage>
        <taxon>Bacteria</taxon>
        <taxon>Pseudomonadati</taxon>
        <taxon>Campylobacterota</taxon>
        <taxon>Epsilonproteobacteria</taxon>
        <taxon>Campylobacterales</taxon>
        <taxon>Helicobacteraceae</taxon>
        <taxon>Helicobacter</taxon>
    </lineage>
</organism>
<evidence type="ECO:0000313" key="12">
    <source>
        <dbReference type="Proteomes" id="UP000029920"/>
    </source>
</evidence>
<gene>
    <name evidence="10" type="ORF">CDV25_04145</name>
    <name evidence="11" type="ORF">LS72_004355</name>
</gene>
<name>A0A099UIZ2_9HELI</name>
<reference evidence="11 12" key="1">
    <citation type="journal article" date="2014" name="Genome Announc.">
        <title>Draft genome sequences of eight enterohepatic helicobacter species isolated from both laboratory and wild rodents.</title>
        <authorList>
            <person name="Sheh A."/>
            <person name="Shen Z."/>
            <person name="Fox J.G."/>
        </authorList>
    </citation>
    <scope>NUCLEOTIDE SEQUENCE [LARGE SCALE GENOMIC DNA]</scope>
    <source>
        <strain evidence="11 12">MIT-03-7007</strain>
    </source>
</reference>
<evidence type="ECO:0000256" key="1">
    <source>
        <dbReference type="ARBA" id="ARBA00004162"/>
    </source>
</evidence>
<reference evidence="11" key="3">
    <citation type="submission" date="2018-04" db="EMBL/GenBank/DDBJ databases">
        <authorList>
            <person name="Sheh A."/>
            <person name="Shen Z."/>
            <person name="Mannion A.J."/>
            <person name="Fox J.G."/>
        </authorList>
    </citation>
    <scope>NUCLEOTIDE SEQUENCE</scope>
    <source>
        <strain evidence="11">MIT-03-7007</strain>
    </source>
</reference>
<evidence type="ECO:0000256" key="6">
    <source>
        <dbReference type="ARBA" id="ARBA00023136"/>
    </source>
</evidence>
<comment type="similarity">
    <text evidence="2">Belongs to the MotB family.</text>
</comment>
<evidence type="ECO:0000313" key="11">
    <source>
        <dbReference type="EMBL" id="TLE16143.1"/>
    </source>
</evidence>
<feature type="domain" description="OmpA-like" evidence="9">
    <location>
        <begin position="118"/>
        <end position="242"/>
    </location>
</feature>
<dbReference type="SUPFAM" id="SSF103088">
    <property type="entry name" value="OmpA-like"/>
    <property type="match status" value="1"/>
</dbReference>
<dbReference type="Proteomes" id="UP000244890">
    <property type="component" value="Chromosome"/>
</dbReference>
<accession>A0A099UIZ2</accession>
<dbReference type="CDD" id="cd07185">
    <property type="entry name" value="OmpA_C-like"/>
    <property type="match status" value="1"/>
</dbReference>
<evidence type="ECO:0000256" key="8">
    <source>
        <dbReference type="SAM" id="Phobius"/>
    </source>
</evidence>
<dbReference type="GO" id="GO:0005886">
    <property type="term" value="C:plasma membrane"/>
    <property type="evidence" value="ECO:0007669"/>
    <property type="project" value="UniProtKB-SubCell"/>
</dbReference>
<dbReference type="PANTHER" id="PTHR30329">
    <property type="entry name" value="STATOR ELEMENT OF FLAGELLAR MOTOR COMPLEX"/>
    <property type="match status" value="1"/>
</dbReference>
<dbReference type="InterPro" id="IPR050330">
    <property type="entry name" value="Bact_OuterMem_StrucFunc"/>
</dbReference>
<dbReference type="Pfam" id="PF00691">
    <property type="entry name" value="OmpA"/>
    <property type="match status" value="1"/>
</dbReference>
<dbReference type="RefSeq" id="WP_034553377.1">
    <property type="nucleotide sequence ID" value="NZ_CP021886.1"/>
</dbReference>
<evidence type="ECO:0000259" key="9">
    <source>
        <dbReference type="PROSITE" id="PS51123"/>
    </source>
</evidence>
<sequence>MAKDSCPACDCPNGVPLWLGTYGDMVTLILTFFILLLSMATFDTLKVSEAIGSLEGSLSVLEKGSLTQINPPASIQATPIETEVEMDNVVNIFASLVADYNEVNKIASGPAVELEESERGVIIRIPESLLFESGSAILSNTGGIAFLKRLSLELAKMPDGVLIKAIGHTDNTPIQPNLEFKDNLDLSIARGVNVANLIIQQGVLPKRIIGGGEGEFSPIASNEIPTLKAKNRRVDLYLYSIGEDLSAAMESVSKITP</sequence>
<keyword evidence="4 8" id="KW-0812">Transmembrane</keyword>
<evidence type="ECO:0000256" key="4">
    <source>
        <dbReference type="ARBA" id="ARBA00022692"/>
    </source>
</evidence>
<proteinExistence type="inferred from homology"/>
<dbReference type="InterPro" id="IPR036737">
    <property type="entry name" value="OmpA-like_sf"/>
</dbReference>
<dbReference type="Pfam" id="PF13677">
    <property type="entry name" value="MotB_plug"/>
    <property type="match status" value="1"/>
</dbReference>
<dbReference type="EMBL" id="JRPC02000009">
    <property type="protein sequence ID" value="TLE16143.1"/>
    <property type="molecule type" value="Genomic_DNA"/>
</dbReference>
<dbReference type="OrthoDB" id="5292153at2"/>
<feature type="transmembrane region" description="Helical" evidence="8">
    <location>
        <begin position="25"/>
        <end position="45"/>
    </location>
</feature>
<evidence type="ECO:0000256" key="2">
    <source>
        <dbReference type="ARBA" id="ARBA00008914"/>
    </source>
</evidence>
<keyword evidence="5 8" id="KW-1133">Transmembrane helix</keyword>
<dbReference type="Gene3D" id="3.30.1330.60">
    <property type="entry name" value="OmpA-like domain"/>
    <property type="match status" value="1"/>
</dbReference>
<evidence type="ECO:0000313" key="13">
    <source>
        <dbReference type="Proteomes" id="UP000244890"/>
    </source>
</evidence>
<evidence type="ECO:0000256" key="7">
    <source>
        <dbReference type="PROSITE-ProRule" id="PRU00473"/>
    </source>
</evidence>
<keyword evidence="6 7" id="KW-0472">Membrane</keyword>
<dbReference type="PANTHER" id="PTHR30329:SF21">
    <property type="entry name" value="LIPOPROTEIN YIAD-RELATED"/>
    <property type="match status" value="1"/>
</dbReference>
<dbReference type="KEGG" id="had:CDV25_04145"/>
<evidence type="ECO:0000256" key="5">
    <source>
        <dbReference type="ARBA" id="ARBA00022989"/>
    </source>
</evidence>
<keyword evidence="12" id="KW-1185">Reference proteome</keyword>
<evidence type="ECO:0000256" key="3">
    <source>
        <dbReference type="ARBA" id="ARBA00022475"/>
    </source>
</evidence>
<dbReference type="InterPro" id="IPR025713">
    <property type="entry name" value="MotB-like_N_dom"/>
</dbReference>
<reference evidence="10 13" key="2">
    <citation type="submission" date="2017-06" db="EMBL/GenBank/DDBJ databases">
        <title>Complete genome of Helicobacter apodemus.</title>
        <authorList>
            <person name="Cho S."/>
        </authorList>
    </citation>
    <scope>NUCLEOTIDE SEQUENCE [LARGE SCALE GENOMIC DNA]</scope>
    <source>
        <strain evidence="10">SCJK1</strain>
        <strain evidence="13">SNUVETPUB-15-01</strain>
    </source>
</reference>
<evidence type="ECO:0000313" key="10">
    <source>
        <dbReference type="EMBL" id="AWI34053.1"/>
    </source>
</evidence>
<dbReference type="PROSITE" id="PS51123">
    <property type="entry name" value="OMPA_2"/>
    <property type="match status" value="1"/>
</dbReference>
<protein>
    <submittedName>
        <fullName evidence="11">Motility protein MotB</fullName>
    </submittedName>
</protein>
<comment type="subcellular location">
    <subcellularLocation>
        <location evidence="1">Cell membrane</location>
        <topology evidence="1">Single-pass membrane protein</topology>
    </subcellularLocation>
</comment>
<keyword evidence="3" id="KW-1003">Cell membrane</keyword>
<dbReference type="InterPro" id="IPR006665">
    <property type="entry name" value="OmpA-like"/>
</dbReference>
<dbReference type="AlphaFoldDB" id="A0A099UIZ2"/>
<dbReference type="EMBL" id="CP021886">
    <property type="protein sequence ID" value="AWI34053.1"/>
    <property type="molecule type" value="Genomic_DNA"/>
</dbReference>